<evidence type="ECO:0000256" key="1">
    <source>
        <dbReference type="ARBA" id="ARBA00004123"/>
    </source>
</evidence>
<dbReference type="GO" id="GO:0003697">
    <property type="term" value="F:single-stranded DNA binding"/>
    <property type="evidence" value="ECO:0007669"/>
    <property type="project" value="TreeGrafter"/>
</dbReference>
<protein>
    <recommendedName>
        <fullName evidence="9">HIT domain-containing protein</fullName>
    </recommendedName>
</protein>
<dbReference type="STRING" id="195883.A0A482X146"/>
<dbReference type="SMR" id="A0A482X146"/>
<evidence type="ECO:0000313" key="10">
    <source>
        <dbReference type="EMBL" id="RZF39352.1"/>
    </source>
</evidence>
<feature type="domain" description="HIT" evidence="9">
    <location>
        <begin position="5"/>
        <end position="108"/>
    </location>
</feature>
<keyword evidence="7" id="KW-0539">Nucleus</keyword>
<keyword evidence="4" id="KW-0862">Zinc</keyword>
<evidence type="ECO:0000313" key="11">
    <source>
        <dbReference type="Proteomes" id="UP000291343"/>
    </source>
</evidence>
<evidence type="ECO:0000256" key="5">
    <source>
        <dbReference type="ARBA" id="ARBA00023125"/>
    </source>
</evidence>
<dbReference type="GO" id="GO:0000012">
    <property type="term" value="P:single strand break repair"/>
    <property type="evidence" value="ECO:0007669"/>
    <property type="project" value="TreeGrafter"/>
</dbReference>
<dbReference type="InterPro" id="IPR036265">
    <property type="entry name" value="HIT-like_sf"/>
</dbReference>
<evidence type="ECO:0000256" key="6">
    <source>
        <dbReference type="ARBA" id="ARBA00023204"/>
    </source>
</evidence>
<name>A0A482X146_LAOST</name>
<dbReference type="GO" id="GO:0003725">
    <property type="term" value="F:double-stranded RNA binding"/>
    <property type="evidence" value="ECO:0007669"/>
    <property type="project" value="TreeGrafter"/>
</dbReference>
<dbReference type="PANTHER" id="PTHR12486">
    <property type="entry name" value="APRATAXIN-RELATED"/>
    <property type="match status" value="1"/>
</dbReference>
<reference evidence="10 11" key="1">
    <citation type="journal article" date="2017" name="Gigascience">
        <title>Genome sequence of the small brown planthopper, Laodelphax striatellus.</title>
        <authorList>
            <person name="Zhu J."/>
            <person name="Jiang F."/>
            <person name="Wang X."/>
            <person name="Yang P."/>
            <person name="Bao Y."/>
            <person name="Zhao W."/>
            <person name="Wang W."/>
            <person name="Lu H."/>
            <person name="Wang Q."/>
            <person name="Cui N."/>
            <person name="Li J."/>
            <person name="Chen X."/>
            <person name="Luo L."/>
            <person name="Yu J."/>
            <person name="Kang L."/>
            <person name="Cui F."/>
        </authorList>
    </citation>
    <scope>NUCLEOTIDE SEQUENCE [LARGE SCALE GENOMIC DNA]</scope>
    <source>
        <strain evidence="10">Lst14</strain>
    </source>
</reference>
<dbReference type="PROSITE" id="PS51084">
    <property type="entry name" value="HIT_2"/>
    <property type="match status" value="1"/>
</dbReference>
<gene>
    <name evidence="10" type="ORF">LSTR_LSTR000873</name>
</gene>
<comment type="subcellular location">
    <subcellularLocation>
        <location evidence="1">Nucleus</location>
    </subcellularLocation>
</comment>
<keyword evidence="2" id="KW-0479">Metal-binding</keyword>
<dbReference type="InterPro" id="IPR011146">
    <property type="entry name" value="HIT-like"/>
</dbReference>
<dbReference type="PANTHER" id="PTHR12486:SF4">
    <property type="entry name" value="APRATAXIN"/>
    <property type="match status" value="1"/>
</dbReference>
<keyword evidence="6" id="KW-0234">DNA repair</keyword>
<comment type="caution">
    <text evidence="10">The sequence shown here is derived from an EMBL/GenBank/DDBJ whole genome shotgun (WGS) entry which is preliminary data.</text>
</comment>
<keyword evidence="5" id="KW-0238">DNA-binding</keyword>
<evidence type="ECO:0000256" key="2">
    <source>
        <dbReference type="ARBA" id="ARBA00022723"/>
    </source>
</evidence>
<dbReference type="EMBL" id="QKKF02019844">
    <property type="protein sequence ID" value="RZF39352.1"/>
    <property type="molecule type" value="Genomic_DNA"/>
</dbReference>
<dbReference type="GO" id="GO:1990165">
    <property type="term" value="F:single-strand break-containing DNA binding"/>
    <property type="evidence" value="ECO:0007669"/>
    <property type="project" value="TreeGrafter"/>
</dbReference>
<dbReference type="Gene3D" id="3.30.428.10">
    <property type="entry name" value="HIT-like"/>
    <property type="match status" value="1"/>
</dbReference>
<evidence type="ECO:0000256" key="7">
    <source>
        <dbReference type="ARBA" id="ARBA00023242"/>
    </source>
</evidence>
<evidence type="ECO:0000259" key="9">
    <source>
        <dbReference type="PROSITE" id="PS51084"/>
    </source>
</evidence>
<sequence length="177" mass="20629">MAGWKFSLLNSMKDPELVVKSDDQIVIMKDKYPKAKFHYLVLPKDDISSINSLDTSHLTVLKYMDEQARKFIHNHYEDVVFWLGYHARPSLQRLHLHLISDDFQGSGLKTAKHWNSYTTHFFLPSSKIIDDLEKFGSVRLPDDDKCNEYLKSKLRCHKCSLCPPNMPALKKHLETHS</sequence>
<dbReference type="Proteomes" id="UP000291343">
    <property type="component" value="Unassembled WGS sequence"/>
</dbReference>
<dbReference type="Pfam" id="PF16278">
    <property type="entry name" value="zf-C2HE"/>
    <property type="match status" value="1"/>
</dbReference>
<dbReference type="InterPro" id="IPR032566">
    <property type="entry name" value="Znf-C2HE"/>
</dbReference>
<dbReference type="GO" id="GO:0005634">
    <property type="term" value="C:nucleus"/>
    <property type="evidence" value="ECO:0007669"/>
    <property type="project" value="UniProtKB-SubCell"/>
</dbReference>
<dbReference type="SUPFAM" id="SSF54197">
    <property type="entry name" value="HIT-like"/>
    <property type="match status" value="1"/>
</dbReference>
<evidence type="ECO:0000256" key="4">
    <source>
        <dbReference type="ARBA" id="ARBA00022833"/>
    </source>
</evidence>
<proteinExistence type="predicted"/>
<evidence type="ECO:0000256" key="8">
    <source>
        <dbReference type="PROSITE-ProRule" id="PRU00464"/>
    </source>
</evidence>
<dbReference type="GO" id="GO:0030983">
    <property type="term" value="F:mismatched DNA binding"/>
    <property type="evidence" value="ECO:0007669"/>
    <property type="project" value="TreeGrafter"/>
</dbReference>
<dbReference type="GO" id="GO:0046872">
    <property type="term" value="F:metal ion binding"/>
    <property type="evidence" value="ECO:0007669"/>
    <property type="project" value="UniProtKB-KW"/>
</dbReference>
<dbReference type="Pfam" id="PF11969">
    <property type="entry name" value="DcpS_C"/>
    <property type="match status" value="1"/>
</dbReference>
<keyword evidence="11" id="KW-1185">Reference proteome</keyword>
<organism evidence="10 11">
    <name type="scientific">Laodelphax striatellus</name>
    <name type="common">Small brown planthopper</name>
    <name type="synonym">Delphax striatella</name>
    <dbReference type="NCBI Taxonomy" id="195883"/>
    <lineage>
        <taxon>Eukaryota</taxon>
        <taxon>Metazoa</taxon>
        <taxon>Ecdysozoa</taxon>
        <taxon>Arthropoda</taxon>
        <taxon>Hexapoda</taxon>
        <taxon>Insecta</taxon>
        <taxon>Pterygota</taxon>
        <taxon>Neoptera</taxon>
        <taxon>Paraneoptera</taxon>
        <taxon>Hemiptera</taxon>
        <taxon>Auchenorrhyncha</taxon>
        <taxon>Fulgoroidea</taxon>
        <taxon>Delphacidae</taxon>
        <taxon>Criomorphinae</taxon>
        <taxon>Laodelphax</taxon>
    </lineage>
</organism>
<dbReference type="FunFam" id="3.30.428.10:FF:000004">
    <property type="entry name" value="aprataxin isoform X2"/>
    <property type="match status" value="1"/>
</dbReference>
<comment type="caution">
    <text evidence="8">Lacks conserved residue(s) required for the propagation of feature annotation.</text>
</comment>
<evidence type="ECO:0000256" key="3">
    <source>
        <dbReference type="ARBA" id="ARBA00022763"/>
    </source>
</evidence>
<dbReference type="GO" id="GO:0033699">
    <property type="term" value="F:DNA 5'-adenosine monophosphate hydrolase activity"/>
    <property type="evidence" value="ECO:0007669"/>
    <property type="project" value="TreeGrafter"/>
</dbReference>
<dbReference type="InParanoid" id="A0A482X146"/>
<dbReference type="AlphaFoldDB" id="A0A482X146"/>
<keyword evidence="3" id="KW-0227">DNA damage</keyword>
<accession>A0A482X146</accession>